<dbReference type="InterPro" id="IPR035965">
    <property type="entry name" value="PAS-like_dom_sf"/>
</dbReference>
<dbReference type="CDD" id="cd01948">
    <property type="entry name" value="EAL"/>
    <property type="match status" value="1"/>
</dbReference>
<dbReference type="CDD" id="cd01949">
    <property type="entry name" value="GGDEF"/>
    <property type="match status" value="1"/>
</dbReference>
<dbReference type="SMART" id="SM00052">
    <property type="entry name" value="EAL"/>
    <property type="match status" value="1"/>
</dbReference>
<dbReference type="SMART" id="SM00091">
    <property type="entry name" value="PAS"/>
    <property type="match status" value="1"/>
</dbReference>
<sequence length="593" mass="67639">MMEKQEDDFRRSLDYVKNWPQGPRDDFVLHALDCSAIVAITDTRGRILSVNSRFEEISGYTRDELIGNDHRMLRSGQHDRKFFREMYRTIASGHVWHGEICNRRRDGSLYWVDTTIVPHISESGKVTSYVAIRFDITARKQAENHLKSSRQKLQHAVNTDFLTKISNRLHFSHTLRRTLRQSSAGYICLALLDIDTFKTINDTSGHDSGDRLLRKVAEKLQSFQNDSCFIARIGGDEFAILLTGDCPALFEKILLEIHEQMRFSFRNRTMTHACTVSIGYVRVPLVDAREKALLKCADLALYAAKTSGRNRIREYHPVMEEKLDHAARLRRRVQTGLRNQSITVFYQPIFSLSTPGNISFEALLHWDHPQHRVLSPQHFPEVFEDPRLTLTLNTFVTRQVMQDMRKLREQNIRFERIAINITSCDFEGSDFFRKVALLAGEMNIPLTSLALEITENIFSRPHHRQIEQELDTLHCQGIQISLDDFGTGFASLTHLKTITFDAVKINRAFVAGLERHGTDAAIIRGVIDIVHSLGRKVVAEGIGNATQVRALLEMECDFVQGDFLCEAVPVMDIPAALEKIRYQALLPPAAGPA</sequence>
<dbReference type="HOGENOM" id="CLU_000445_70_20_5"/>
<dbReference type="Proteomes" id="UP000031656">
    <property type="component" value="Chromosome"/>
</dbReference>
<dbReference type="InterPro" id="IPR001610">
    <property type="entry name" value="PAC"/>
</dbReference>
<dbReference type="Gene3D" id="3.20.20.450">
    <property type="entry name" value="EAL domain"/>
    <property type="match status" value="1"/>
</dbReference>
<dbReference type="SUPFAM" id="SSF141868">
    <property type="entry name" value="EAL domain-like"/>
    <property type="match status" value="1"/>
</dbReference>
<evidence type="ECO:0000259" key="3">
    <source>
        <dbReference type="PROSITE" id="PS50883"/>
    </source>
</evidence>
<dbReference type="SUPFAM" id="SSF55073">
    <property type="entry name" value="Nucleotide cyclase"/>
    <property type="match status" value="1"/>
</dbReference>
<dbReference type="KEGG" id="goy:GLS_c06530"/>
<evidence type="ECO:0000313" key="6">
    <source>
        <dbReference type="Proteomes" id="UP000031656"/>
    </source>
</evidence>
<dbReference type="PROSITE" id="PS50887">
    <property type="entry name" value="GGDEF"/>
    <property type="match status" value="1"/>
</dbReference>
<dbReference type="InterPro" id="IPR043128">
    <property type="entry name" value="Rev_trsase/Diguanyl_cyclase"/>
</dbReference>
<dbReference type="Pfam" id="PF13426">
    <property type="entry name" value="PAS_9"/>
    <property type="match status" value="1"/>
</dbReference>
<dbReference type="AlphaFoldDB" id="A0A067Z398"/>
<accession>A0A067Z398</accession>
<dbReference type="SUPFAM" id="SSF55785">
    <property type="entry name" value="PYP-like sensor domain (PAS domain)"/>
    <property type="match status" value="1"/>
</dbReference>
<evidence type="ECO:0000259" key="2">
    <source>
        <dbReference type="PROSITE" id="PS50113"/>
    </source>
</evidence>
<evidence type="ECO:0000259" key="1">
    <source>
        <dbReference type="PROSITE" id="PS50112"/>
    </source>
</evidence>
<dbReference type="PROSITE" id="PS50883">
    <property type="entry name" value="EAL"/>
    <property type="match status" value="1"/>
</dbReference>
<dbReference type="CDD" id="cd00130">
    <property type="entry name" value="PAS"/>
    <property type="match status" value="1"/>
</dbReference>
<dbReference type="Gene3D" id="3.30.450.20">
    <property type="entry name" value="PAS domain"/>
    <property type="match status" value="1"/>
</dbReference>
<organism evidence="5 6">
    <name type="scientific">Gluconobacter oxydans DSM 3504</name>
    <dbReference type="NCBI Taxonomy" id="1288313"/>
    <lineage>
        <taxon>Bacteria</taxon>
        <taxon>Pseudomonadati</taxon>
        <taxon>Pseudomonadota</taxon>
        <taxon>Alphaproteobacteria</taxon>
        <taxon>Acetobacterales</taxon>
        <taxon>Acetobacteraceae</taxon>
        <taxon>Gluconobacter</taxon>
    </lineage>
</organism>
<name>A0A067Z398_GLUOY</name>
<dbReference type="Pfam" id="PF00563">
    <property type="entry name" value="EAL"/>
    <property type="match status" value="1"/>
</dbReference>
<dbReference type="Pfam" id="PF00990">
    <property type="entry name" value="GGDEF"/>
    <property type="match status" value="1"/>
</dbReference>
<evidence type="ECO:0000313" key="5">
    <source>
        <dbReference type="EMBL" id="AHK70567.1"/>
    </source>
</evidence>
<dbReference type="PANTHER" id="PTHR44757:SF2">
    <property type="entry name" value="BIOFILM ARCHITECTURE MAINTENANCE PROTEIN MBAA"/>
    <property type="match status" value="1"/>
</dbReference>
<feature type="domain" description="GGDEF" evidence="4">
    <location>
        <begin position="185"/>
        <end position="317"/>
    </location>
</feature>
<feature type="domain" description="PAC" evidence="2">
    <location>
        <begin position="96"/>
        <end position="148"/>
    </location>
</feature>
<evidence type="ECO:0000259" key="4">
    <source>
        <dbReference type="PROSITE" id="PS50887"/>
    </source>
</evidence>
<dbReference type="NCBIfam" id="TIGR00254">
    <property type="entry name" value="GGDEF"/>
    <property type="match status" value="1"/>
</dbReference>
<dbReference type="PROSITE" id="PS50112">
    <property type="entry name" value="PAS"/>
    <property type="match status" value="1"/>
</dbReference>
<dbReference type="InterPro" id="IPR000700">
    <property type="entry name" value="PAS-assoc_C"/>
</dbReference>
<feature type="domain" description="EAL" evidence="3">
    <location>
        <begin position="326"/>
        <end position="581"/>
    </location>
</feature>
<protein>
    <submittedName>
        <fullName evidence="5">Putative diguanylate cyclase/phosphodiesterase</fullName>
    </submittedName>
</protein>
<dbReference type="Gene3D" id="3.30.70.270">
    <property type="match status" value="1"/>
</dbReference>
<dbReference type="InterPro" id="IPR000160">
    <property type="entry name" value="GGDEF_dom"/>
</dbReference>
<dbReference type="PROSITE" id="PS50113">
    <property type="entry name" value="PAC"/>
    <property type="match status" value="1"/>
</dbReference>
<dbReference type="NCBIfam" id="TIGR00229">
    <property type="entry name" value="sensory_box"/>
    <property type="match status" value="1"/>
</dbReference>
<dbReference type="EMBL" id="CP004373">
    <property type="protein sequence ID" value="AHK70567.1"/>
    <property type="molecule type" value="Genomic_DNA"/>
</dbReference>
<dbReference type="SMART" id="SM00267">
    <property type="entry name" value="GGDEF"/>
    <property type="match status" value="1"/>
</dbReference>
<dbReference type="InterPro" id="IPR035919">
    <property type="entry name" value="EAL_sf"/>
</dbReference>
<feature type="domain" description="PAS" evidence="1">
    <location>
        <begin position="38"/>
        <end position="94"/>
    </location>
</feature>
<dbReference type="SMART" id="SM00086">
    <property type="entry name" value="PAC"/>
    <property type="match status" value="1"/>
</dbReference>
<dbReference type="PANTHER" id="PTHR44757">
    <property type="entry name" value="DIGUANYLATE CYCLASE DGCP"/>
    <property type="match status" value="1"/>
</dbReference>
<proteinExistence type="predicted"/>
<reference evidence="5 6" key="1">
    <citation type="journal article" date="2015" name="Appl. Microbiol. Biotechnol.">
        <title>The consequence of an additional NADH dehydrogenase paralog on the growth of Gluconobacter oxydans DSM3504.</title>
        <authorList>
            <person name="Kostner D."/>
            <person name="Luchterhand B."/>
            <person name="Junker A."/>
            <person name="Volland S."/>
            <person name="Daniel R."/>
            <person name="Buchs J."/>
            <person name="Liebl W."/>
            <person name="Ehrenreich A."/>
        </authorList>
    </citation>
    <scope>NUCLEOTIDE SEQUENCE [LARGE SCALE GENOMIC DNA]</scope>
    <source>
        <strain evidence="5">DSM 3504</strain>
    </source>
</reference>
<dbReference type="InterPro" id="IPR000014">
    <property type="entry name" value="PAS"/>
</dbReference>
<dbReference type="InterPro" id="IPR029787">
    <property type="entry name" value="Nucleotide_cyclase"/>
</dbReference>
<dbReference type="InterPro" id="IPR001633">
    <property type="entry name" value="EAL_dom"/>
</dbReference>
<gene>
    <name evidence="5" type="ORF">GLS_c06530</name>
</gene>
<dbReference type="InterPro" id="IPR052155">
    <property type="entry name" value="Biofilm_reg_signaling"/>
</dbReference>